<dbReference type="Pfam" id="PF01676">
    <property type="entry name" value="Metalloenzyme"/>
    <property type="match status" value="1"/>
</dbReference>
<dbReference type="EMBL" id="CAJHUC010003057">
    <property type="protein sequence ID" value="CAD7705233.1"/>
    <property type="molecule type" value="Genomic_DNA"/>
</dbReference>
<evidence type="ECO:0000313" key="7">
    <source>
        <dbReference type="EMBL" id="CAD7705233.1"/>
    </source>
</evidence>
<gene>
    <name evidence="7" type="ORF">OSTQU699_LOCUS10588</name>
</gene>
<sequence length="101" mass="10972">MEEQHGFKACMVAPTKIIAGLGMTLGIDVLDVDGATGSYNTALHQKARSICDAMTNNIYDFGFLHVKAVDDCGHDRNIALKVRCKPTSSVPTFGTVQIWRS</sequence>
<keyword evidence="8" id="KW-1185">Reference proteome</keyword>
<protein>
    <recommendedName>
        <fullName evidence="6">Metalloenzyme domain-containing protein</fullName>
    </recommendedName>
</protein>
<keyword evidence="5" id="KW-0324">Glycolysis</keyword>
<comment type="caution">
    <text evidence="7">The sequence shown here is derived from an EMBL/GenBank/DDBJ whole genome shotgun (WGS) entry which is preliminary data.</text>
</comment>
<dbReference type="AlphaFoldDB" id="A0A8S1JCE8"/>
<name>A0A8S1JCE8_9CHLO</name>
<comment type="catalytic activity">
    <reaction evidence="1">
        <text>(2R)-2-phosphoglycerate = (2R)-3-phosphoglycerate</text>
        <dbReference type="Rhea" id="RHEA:15901"/>
        <dbReference type="ChEBI" id="CHEBI:58272"/>
        <dbReference type="ChEBI" id="CHEBI:58289"/>
        <dbReference type="EC" id="5.4.2.12"/>
    </reaction>
</comment>
<organism evidence="7 8">
    <name type="scientific">Ostreobium quekettii</name>
    <dbReference type="NCBI Taxonomy" id="121088"/>
    <lineage>
        <taxon>Eukaryota</taxon>
        <taxon>Viridiplantae</taxon>
        <taxon>Chlorophyta</taxon>
        <taxon>core chlorophytes</taxon>
        <taxon>Ulvophyceae</taxon>
        <taxon>TCBD clade</taxon>
        <taxon>Bryopsidales</taxon>
        <taxon>Ostreobineae</taxon>
        <taxon>Ostreobiaceae</taxon>
        <taxon>Ostreobium</taxon>
    </lineage>
</organism>
<evidence type="ECO:0000256" key="2">
    <source>
        <dbReference type="ARBA" id="ARBA00002315"/>
    </source>
</evidence>
<dbReference type="GO" id="GO:0004619">
    <property type="term" value="F:phosphoglycerate mutase activity"/>
    <property type="evidence" value="ECO:0007669"/>
    <property type="project" value="UniProtKB-EC"/>
</dbReference>
<evidence type="ECO:0000259" key="6">
    <source>
        <dbReference type="Pfam" id="PF01676"/>
    </source>
</evidence>
<dbReference type="InterPro" id="IPR004456">
    <property type="entry name" value="Pglycerate_mutase_ApgM"/>
</dbReference>
<dbReference type="PANTHER" id="PTHR31209:SF0">
    <property type="entry name" value="METALLOENZYME DOMAIN-CONTAINING PROTEIN"/>
    <property type="match status" value="1"/>
</dbReference>
<reference evidence="7" key="1">
    <citation type="submission" date="2020-12" db="EMBL/GenBank/DDBJ databases">
        <authorList>
            <person name="Iha C."/>
        </authorList>
    </citation>
    <scope>NUCLEOTIDE SEQUENCE</scope>
</reference>
<dbReference type="InterPro" id="IPR017850">
    <property type="entry name" value="Alkaline_phosphatase_core_sf"/>
</dbReference>
<comment type="similarity">
    <text evidence="4">Belongs to the BPG-independent phosphoglycerate mutase family. A-PGAM subfamily.</text>
</comment>
<dbReference type="OrthoDB" id="113620at2759"/>
<dbReference type="InterPro" id="IPR006124">
    <property type="entry name" value="Metalloenzyme"/>
</dbReference>
<evidence type="ECO:0000256" key="3">
    <source>
        <dbReference type="ARBA" id="ARBA00004921"/>
    </source>
</evidence>
<evidence type="ECO:0000256" key="1">
    <source>
        <dbReference type="ARBA" id="ARBA00000370"/>
    </source>
</evidence>
<dbReference type="GO" id="GO:0046872">
    <property type="term" value="F:metal ion binding"/>
    <property type="evidence" value="ECO:0007669"/>
    <property type="project" value="InterPro"/>
</dbReference>
<evidence type="ECO:0000313" key="8">
    <source>
        <dbReference type="Proteomes" id="UP000708148"/>
    </source>
</evidence>
<dbReference type="Gene3D" id="3.40.720.10">
    <property type="entry name" value="Alkaline Phosphatase, subunit A"/>
    <property type="match status" value="1"/>
</dbReference>
<dbReference type="GO" id="GO:0006096">
    <property type="term" value="P:glycolytic process"/>
    <property type="evidence" value="ECO:0007669"/>
    <property type="project" value="UniProtKB-KW"/>
</dbReference>
<dbReference type="Proteomes" id="UP000708148">
    <property type="component" value="Unassembled WGS sequence"/>
</dbReference>
<dbReference type="PANTHER" id="PTHR31209">
    <property type="entry name" value="COFACTOR-INDEPENDENT PHOSPHOGLYCERATE MUTASE"/>
    <property type="match status" value="1"/>
</dbReference>
<accession>A0A8S1JCE8</accession>
<evidence type="ECO:0000256" key="5">
    <source>
        <dbReference type="ARBA" id="ARBA00023152"/>
    </source>
</evidence>
<evidence type="ECO:0000256" key="4">
    <source>
        <dbReference type="ARBA" id="ARBA00005524"/>
    </source>
</evidence>
<proteinExistence type="inferred from homology"/>
<comment type="pathway">
    <text evidence="3">Carbohydrate degradation.</text>
</comment>
<feature type="domain" description="Metalloenzyme" evidence="6">
    <location>
        <begin position="2"/>
        <end position="83"/>
    </location>
</feature>
<comment type="function">
    <text evidence="2">Catalyzes the interconversion of 2-phosphoglycerate and 3-phosphoglycerate.</text>
</comment>